<sequence length="190" mass="20807">MRLDNLTGENKTMSRIGNKVINLPAGVEVTNNDNVVTVKGPKGELTREFNKNIEIKVEGTEVSLHRPNDSKEMKTIHGTARANLNNMVVGVSEGFKKELEMRGVGYRAQLQGSKLVLSVGKSHQDEVEAPEGVSFEVPSATTIVVNGINKEVVGQTAAYIRSLRAPEPYKGKGIRYVGEYVRRKEGKTGK</sequence>
<dbReference type="PANTHER" id="PTHR11655">
    <property type="entry name" value="60S/50S RIBOSOMAL PROTEIN L6/L9"/>
    <property type="match status" value="1"/>
</dbReference>
<dbReference type="PANTHER" id="PTHR11655:SF14">
    <property type="entry name" value="LARGE RIBOSOMAL SUBUNIT PROTEIN UL6M"/>
    <property type="match status" value="1"/>
</dbReference>
<feature type="domain" description="Large ribosomal subunit protein uL6 alpha-beta" evidence="9">
    <location>
        <begin position="103"/>
        <end position="176"/>
    </location>
</feature>
<dbReference type="PROSITE" id="PS00525">
    <property type="entry name" value="RIBOSOMAL_L6_1"/>
    <property type="match status" value="1"/>
</dbReference>
<dbReference type="AlphaFoldDB" id="E8JRV3"/>
<keyword evidence="2 6" id="KW-0699">rRNA-binding</keyword>
<accession>E8JRV3</accession>
<dbReference type="HAMAP" id="MF_01365_B">
    <property type="entry name" value="Ribosomal_uL6_B"/>
    <property type="match status" value="1"/>
</dbReference>
<dbReference type="EMBL" id="AEVB01000041">
    <property type="protein sequence ID" value="EFW88045.1"/>
    <property type="molecule type" value="Genomic_DNA"/>
</dbReference>
<name>E8JRV3_STREI</name>
<dbReference type="PRINTS" id="PR00059">
    <property type="entry name" value="RIBOSOMALL6"/>
</dbReference>
<evidence type="ECO:0000256" key="6">
    <source>
        <dbReference type="HAMAP-Rule" id="MF_01365"/>
    </source>
</evidence>
<dbReference type="GO" id="GO:0022625">
    <property type="term" value="C:cytosolic large ribosomal subunit"/>
    <property type="evidence" value="ECO:0007669"/>
    <property type="project" value="UniProtKB-UniRule"/>
</dbReference>
<comment type="similarity">
    <text evidence="1 6 7">Belongs to the universal ribosomal protein uL6 family.</text>
</comment>
<dbReference type="Proteomes" id="UP000005699">
    <property type="component" value="Unassembled WGS sequence"/>
</dbReference>
<reference evidence="10 11" key="1">
    <citation type="submission" date="2010-12" db="EMBL/GenBank/DDBJ databases">
        <authorList>
            <person name="Muzny D."/>
            <person name="Qin X."/>
            <person name="Deng J."/>
            <person name="Jiang H."/>
            <person name="Liu Y."/>
            <person name="Qu J."/>
            <person name="Song X.-Z."/>
            <person name="Zhang L."/>
            <person name="Thornton R."/>
            <person name="Coyle M."/>
            <person name="Francisco L."/>
            <person name="Jackson L."/>
            <person name="Javaid M."/>
            <person name="Korchina V."/>
            <person name="Kovar C."/>
            <person name="Mata R."/>
            <person name="Mathew T."/>
            <person name="Ngo R."/>
            <person name="Nguyen L."/>
            <person name="Nguyen N."/>
            <person name="Okwuonu G."/>
            <person name="Ongeri F."/>
            <person name="Pham C."/>
            <person name="Simmons D."/>
            <person name="Wilczek-Boney K."/>
            <person name="Hale W."/>
            <person name="Jakkamsetti A."/>
            <person name="Pham P."/>
            <person name="Ruth R."/>
            <person name="San Lucas F."/>
            <person name="Warren J."/>
            <person name="Zhang J."/>
            <person name="Zhao Z."/>
            <person name="Zhou C."/>
            <person name="Zhu D."/>
            <person name="Lee S."/>
            <person name="Bess C."/>
            <person name="Blankenburg K."/>
            <person name="Forbes L."/>
            <person name="Fu Q."/>
            <person name="Gubbala S."/>
            <person name="Hirani K."/>
            <person name="Jayaseelan J.C."/>
            <person name="Lara F."/>
            <person name="Munidasa M."/>
            <person name="Palculict T."/>
            <person name="Patil S."/>
            <person name="Pu L.-L."/>
            <person name="Saada N."/>
            <person name="Tang L."/>
            <person name="Weissenberger G."/>
            <person name="Zhu Y."/>
            <person name="Hemphill L."/>
            <person name="Shang Y."/>
            <person name="Youmans B."/>
            <person name="Ayvaz T."/>
            <person name="Ross M."/>
            <person name="Santibanez J."/>
            <person name="Aqrawi P."/>
            <person name="Gross S."/>
            <person name="Joshi V."/>
            <person name="Fowler G."/>
            <person name="Nazareth L."/>
            <person name="Reid J."/>
            <person name="Worley K."/>
            <person name="Petrosino J."/>
            <person name="Highlander S."/>
            <person name="Gibbs R."/>
        </authorList>
    </citation>
    <scope>NUCLEOTIDE SEQUENCE [LARGE SCALE GENOMIC DNA]</scope>
    <source>
        <strain evidence="10 11">ATCC 9812</strain>
    </source>
</reference>
<dbReference type="PIRSF" id="PIRSF002162">
    <property type="entry name" value="Ribosomal_L6"/>
    <property type="match status" value="1"/>
</dbReference>
<dbReference type="FunFam" id="3.90.930.12:FF:000002">
    <property type="entry name" value="50S ribosomal protein L6"/>
    <property type="match status" value="1"/>
</dbReference>
<evidence type="ECO:0000256" key="1">
    <source>
        <dbReference type="ARBA" id="ARBA00009356"/>
    </source>
</evidence>
<dbReference type="FunFam" id="3.90.930.12:FF:000001">
    <property type="entry name" value="50S ribosomal protein L6"/>
    <property type="match status" value="1"/>
</dbReference>
<dbReference type="InterPro" id="IPR000702">
    <property type="entry name" value="Ribosomal_uL6-like"/>
</dbReference>
<keyword evidence="5 6" id="KW-0687">Ribonucleoprotein</keyword>
<proteinExistence type="inferred from homology"/>
<evidence type="ECO:0000256" key="5">
    <source>
        <dbReference type="ARBA" id="ARBA00023274"/>
    </source>
</evidence>
<dbReference type="GO" id="GO:0002181">
    <property type="term" value="P:cytoplasmic translation"/>
    <property type="evidence" value="ECO:0007669"/>
    <property type="project" value="TreeGrafter"/>
</dbReference>
<dbReference type="NCBIfam" id="TIGR03654">
    <property type="entry name" value="L6_bact"/>
    <property type="match status" value="1"/>
</dbReference>
<evidence type="ECO:0000313" key="11">
    <source>
        <dbReference type="Proteomes" id="UP000005699"/>
    </source>
</evidence>
<comment type="caution">
    <text evidence="10">The sequence shown here is derived from an EMBL/GenBank/DDBJ whole genome shotgun (WGS) entry which is preliminary data.</text>
</comment>
<dbReference type="Gene3D" id="3.90.930.12">
    <property type="entry name" value="Ribosomal protein L6, alpha-beta domain"/>
    <property type="match status" value="2"/>
</dbReference>
<organism evidence="10 11">
    <name type="scientific">Streptococcus equinus ATCC 9812</name>
    <dbReference type="NCBI Taxonomy" id="525379"/>
    <lineage>
        <taxon>Bacteria</taxon>
        <taxon>Bacillati</taxon>
        <taxon>Bacillota</taxon>
        <taxon>Bacilli</taxon>
        <taxon>Lactobacillales</taxon>
        <taxon>Streptococcaceae</taxon>
        <taxon>Streptococcus</taxon>
    </lineage>
</organism>
<evidence type="ECO:0000259" key="9">
    <source>
        <dbReference type="Pfam" id="PF00347"/>
    </source>
</evidence>
<evidence type="ECO:0000256" key="8">
    <source>
        <dbReference type="RuleBase" id="RU003870"/>
    </source>
</evidence>
<comment type="function">
    <text evidence="6 8">This protein binds to the 23S rRNA, and is important in its secondary structure. It is located near the subunit interface in the base of the L7/L12 stalk, and near the tRNA binding site of the peptidyltransferase center.</text>
</comment>
<evidence type="ECO:0000256" key="7">
    <source>
        <dbReference type="RuleBase" id="RU003869"/>
    </source>
</evidence>
<feature type="domain" description="Large ribosomal subunit protein uL6 alpha-beta" evidence="9">
    <location>
        <begin position="24"/>
        <end position="94"/>
    </location>
</feature>
<gene>
    <name evidence="6 10" type="primary">rplF</name>
    <name evidence="10" type="ORF">HMPREF0819_1726</name>
</gene>
<evidence type="ECO:0000256" key="3">
    <source>
        <dbReference type="ARBA" id="ARBA00022884"/>
    </source>
</evidence>
<keyword evidence="3 6" id="KW-0694">RNA-binding</keyword>
<comment type="subunit">
    <text evidence="6">Part of the 50S ribosomal subunit.</text>
</comment>
<dbReference type="InterPro" id="IPR002358">
    <property type="entry name" value="Ribosomal_uL6_CS"/>
</dbReference>
<dbReference type="InterPro" id="IPR036789">
    <property type="entry name" value="Ribosomal_uL6-like_a/b-dom_sf"/>
</dbReference>
<keyword evidence="4 6" id="KW-0689">Ribosomal protein</keyword>
<dbReference type="HOGENOM" id="CLU_065464_1_2_9"/>
<dbReference type="Pfam" id="PF00347">
    <property type="entry name" value="Ribosomal_L6"/>
    <property type="match status" value="2"/>
</dbReference>
<protein>
    <recommendedName>
        <fullName evidence="6">Large ribosomal subunit protein uL6</fullName>
    </recommendedName>
</protein>
<dbReference type="GO" id="GO:0003735">
    <property type="term" value="F:structural constituent of ribosome"/>
    <property type="evidence" value="ECO:0007669"/>
    <property type="project" value="UniProtKB-UniRule"/>
</dbReference>
<dbReference type="InterPro" id="IPR019906">
    <property type="entry name" value="Ribosomal_uL6_bac-type"/>
</dbReference>
<evidence type="ECO:0000256" key="2">
    <source>
        <dbReference type="ARBA" id="ARBA00022730"/>
    </source>
</evidence>
<evidence type="ECO:0000313" key="10">
    <source>
        <dbReference type="EMBL" id="EFW88045.1"/>
    </source>
</evidence>
<dbReference type="SUPFAM" id="SSF56053">
    <property type="entry name" value="Ribosomal protein L6"/>
    <property type="match status" value="2"/>
</dbReference>
<evidence type="ECO:0000256" key="4">
    <source>
        <dbReference type="ARBA" id="ARBA00022980"/>
    </source>
</evidence>
<dbReference type="GO" id="GO:0019843">
    <property type="term" value="F:rRNA binding"/>
    <property type="evidence" value="ECO:0007669"/>
    <property type="project" value="UniProtKB-UniRule"/>
</dbReference>
<dbReference type="eggNOG" id="COG0097">
    <property type="taxonomic scope" value="Bacteria"/>
</dbReference>
<dbReference type="InterPro" id="IPR020040">
    <property type="entry name" value="Ribosomal_uL6_a/b-dom"/>
</dbReference>